<evidence type="ECO:0000256" key="7">
    <source>
        <dbReference type="ARBA" id="ARBA00022967"/>
    </source>
</evidence>
<dbReference type="InterPro" id="IPR027417">
    <property type="entry name" value="P-loop_NTPase"/>
</dbReference>
<protein>
    <submittedName>
        <fullName evidence="10">Flagellum-specific ATP synthase FliI</fullName>
    </submittedName>
</protein>
<dbReference type="InterPro" id="IPR020003">
    <property type="entry name" value="ATPase_a/bsu_AS"/>
</dbReference>
<dbReference type="GO" id="GO:0030254">
    <property type="term" value="P:protein secretion by the type III secretion system"/>
    <property type="evidence" value="ECO:0007669"/>
    <property type="project" value="InterPro"/>
</dbReference>
<dbReference type="CDD" id="cd01136">
    <property type="entry name" value="ATPase_flagellum-secretory_path_III"/>
    <property type="match status" value="1"/>
</dbReference>
<dbReference type="GO" id="GO:0016887">
    <property type="term" value="F:ATP hydrolysis activity"/>
    <property type="evidence" value="ECO:0007669"/>
    <property type="project" value="InterPro"/>
</dbReference>
<dbReference type="Pfam" id="PF18269">
    <property type="entry name" value="T3SS_ATPase_C"/>
    <property type="match status" value="1"/>
</dbReference>
<dbReference type="AlphaFoldDB" id="A0A3B0QYM4"/>
<comment type="subcellular location">
    <subcellularLocation>
        <location evidence="1">Cytoplasm</location>
    </subcellularLocation>
</comment>
<keyword evidence="4" id="KW-0547">Nucleotide-binding</keyword>
<name>A0A3B0QYM4_9ZZZZ</name>
<dbReference type="InterPro" id="IPR005714">
    <property type="entry name" value="ATPase_T3SS_FliI/YscN"/>
</dbReference>
<comment type="catalytic activity">
    <reaction evidence="8">
        <text>ATP + H2O + cellular proteinSide 1 = ADP + phosphate + cellular proteinSide 2.</text>
        <dbReference type="EC" id="7.4.2.8"/>
    </reaction>
</comment>
<evidence type="ECO:0000259" key="9">
    <source>
        <dbReference type="SMART" id="SM00382"/>
    </source>
</evidence>
<feature type="domain" description="AAA+ ATPase" evidence="9">
    <location>
        <begin position="166"/>
        <end position="348"/>
    </location>
</feature>
<dbReference type="GO" id="GO:0005737">
    <property type="term" value="C:cytoplasm"/>
    <property type="evidence" value="ECO:0007669"/>
    <property type="project" value="UniProtKB-SubCell"/>
</dbReference>
<dbReference type="InterPro" id="IPR050053">
    <property type="entry name" value="ATPase_alpha/beta_chains"/>
</dbReference>
<dbReference type="InterPro" id="IPR000194">
    <property type="entry name" value="ATPase_F1/V1/A1_a/bsu_nucl-bd"/>
</dbReference>
<dbReference type="InterPro" id="IPR040627">
    <property type="entry name" value="T3SS_ATPase_C"/>
</dbReference>
<dbReference type="PANTHER" id="PTHR15184:SF9">
    <property type="entry name" value="SPI-1 TYPE 3 SECRETION SYSTEM ATPASE"/>
    <property type="match status" value="1"/>
</dbReference>
<evidence type="ECO:0000256" key="3">
    <source>
        <dbReference type="ARBA" id="ARBA00022490"/>
    </source>
</evidence>
<dbReference type="GO" id="GO:0030257">
    <property type="term" value="C:type III protein secretion system complex"/>
    <property type="evidence" value="ECO:0007669"/>
    <property type="project" value="InterPro"/>
</dbReference>
<sequence length="446" mass="47659">MSFDLGTNLRRRSRDIKAFNPVKVTGIVTRVVGLVMEGIGPLTSVGETCLVFPKEGDGILAEPIESEVVGFTGDKILLMPLGDVRGIGPGSKFVIKKKGIGVKVGEQLLGRTLDGLGVPIDRLGPVGFDAEYPLYAKPPNPLDRRRITEPLDVSIKTINGLLTVGKGQRLGIFAGSGVGKSVLLGMMAKGTEADVNVIALVGERGREVKEFIEKDLGPEGLARSVVIVATSDQPPLIRMRAAFLATTIAEYFRDLGKNVLLVMDSLTRFASAQREVGLATGEPPATKGYPPSVFALLPRLLERAGNSASSGSITGFYTILAEGDDVNDPIADAVRAILDGHIILTRDLASQGHYPAIDVLASVSRVMIDVTSAEHRKAATEIRAVMATYKKAYDLISIGAYKKGSDAKIDRAIKLNDMITNFLRQDIGEGVNFSETVERLTHVAAL</sequence>
<dbReference type="FunFam" id="3.40.50.12240:FF:000002">
    <property type="entry name" value="Flagellum-specific ATP synthase FliI"/>
    <property type="match status" value="1"/>
</dbReference>
<dbReference type="SUPFAM" id="SSF52540">
    <property type="entry name" value="P-loop containing nucleoside triphosphate hydrolases"/>
    <property type="match status" value="1"/>
</dbReference>
<evidence type="ECO:0000313" key="10">
    <source>
        <dbReference type="EMBL" id="VAV85209.1"/>
    </source>
</evidence>
<evidence type="ECO:0000256" key="1">
    <source>
        <dbReference type="ARBA" id="ARBA00004496"/>
    </source>
</evidence>
<accession>A0A3B0QYM4</accession>
<proteinExistence type="predicted"/>
<dbReference type="PANTHER" id="PTHR15184">
    <property type="entry name" value="ATP SYNTHASE"/>
    <property type="match status" value="1"/>
</dbReference>
<dbReference type="Pfam" id="PF00006">
    <property type="entry name" value="ATP-synt_ab"/>
    <property type="match status" value="1"/>
</dbReference>
<dbReference type="SMART" id="SM00382">
    <property type="entry name" value="AAA"/>
    <property type="match status" value="1"/>
</dbReference>
<keyword evidence="3" id="KW-0963">Cytoplasm</keyword>
<dbReference type="PROSITE" id="PS00152">
    <property type="entry name" value="ATPASE_ALPHA_BETA"/>
    <property type="match status" value="1"/>
</dbReference>
<evidence type="ECO:0000256" key="6">
    <source>
        <dbReference type="ARBA" id="ARBA00022927"/>
    </source>
</evidence>
<dbReference type="GO" id="GO:0005524">
    <property type="term" value="F:ATP binding"/>
    <property type="evidence" value="ECO:0007669"/>
    <property type="project" value="UniProtKB-KW"/>
</dbReference>
<dbReference type="EMBL" id="UOEA01000083">
    <property type="protein sequence ID" value="VAV85209.1"/>
    <property type="molecule type" value="Genomic_DNA"/>
</dbReference>
<keyword evidence="2" id="KW-0813">Transport</keyword>
<keyword evidence="5" id="KW-0067">ATP-binding</keyword>
<dbReference type="GO" id="GO:0046933">
    <property type="term" value="F:proton-transporting ATP synthase activity, rotational mechanism"/>
    <property type="evidence" value="ECO:0007669"/>
    <property type="project" value="TreeGrafter"/>
</dbReference>
<evidence type="ECO:0000256" key="8">
    <source>
        <dbReference type="ARBA" id="ARBA00034006"/>
    </source>
</evidence>
<dbReference type="Gene3D" id="3.40.50.12240">
    <property type="match status" value="1"/>
</dbReference>
<organism evidence="10">
    <name type="scientific">hydrothermal vent metagenome</name>
    <dbReference type="NCBI Taxonomy" id="652676"/>
    <lineage>
        <taxon>unclassified sequences</taxon>
        <taxon>metagenomes</taxon>
        <taxon>ecological metagenomes</taxon>
    </lineage>
</organism>
<keyword evidence="7" id="KW-1278">Translocase</keyword>
<dbReference type="GO" id="GO:0008564">
    <property type="term" value="F:protein-exporting ATPase activity"/>
    <property type="evidence" value="ECO:0007669"/>
    <property type="project" value="UniProtKB-EC"/>
</dbReference>
<gene>
    <name evidence="10" type="ORF">MNBD_DELTA01-1720</name>
</gene>
<evidence type="ECO:0000256" key="4">
    <source>
        <dbReference type="ARBA" id="ARBA00022741"/>
    </source>
</evidence>
<reference evidence="10" key="1">
    <citation type="submission" date="2018-06" db="EMBL/GenBank/DDBJ databases">
        <authorList>
            <person name="Zhirakovskaya E."/>
        </authorList>
    </citation>
    <scope>NUCLEOTIDE SEQUENCE</scope>
</reference>
<keyword evidence="6" id="KW-0653">Protein transport</keyword>
<evidence type="ECO:0000256" key="5">
    <source>
        <dbReference type="ARBA" id="ARBA00022840"/>
    </source>
</evidence>
<dbReference type="NCBIfam" id="TIGR01026">
    <property type="entry name" value="fliI_yscN"/>
    <property type="match status" value="1"/>
</dbReference>
<dbReference type="InterPro" id="IPR003593">
    <property type="entry name" value="AAA+_ATPase"/>
</dbReference>
<dbReference type="CDD" id="cd18117">
    <property type="entry name" value="ATP-synt_flagellum-secretory_path_III_N"/>
    <property type="match status" value="1"/>
</dbReference>
<evidence type="ECO:0000256" key="2">
    <source>
        <dbReference type="ARBA" id="ARBA00022448"/>
    </source>
</evidence>